<feature type="transmembrane region" description="Helical" evidence="2">
    <location>
        <begin position="73"/>
        <end position="92"/>
    </location>
</feature>
<protein>
    <submittedName>
        <fullName evidence="3">Uncharacterized protein</fullName>
    </submittedName>
</protein>
<comment type="caution">
    <text evidence="3">The sequence shown here is derived from an EMBL/GenBank/DDBJ whole genome shotgun (WGS) entry which is preliminary data.</text>
</comment>
<dbReference type="OrthoDB" id="10478544at2759"/>
<organism evidence="3 4">
    <name type="scientific">Caenorhabditis nigoni</name>
    <dbReference type="NCBI Taxonomy" id="1611254"/>
    <lineage>
        <taxon>Eukaryota</taxon>
        <taxon>Metazoa</taxon>
        <taxon>Ecdysozoa</taxon>
        <taxon>Nematoda</taxon>
        <taxon>Chromadorea</taxon>
        <taxon>Rhabditida</taxon>
        <taxon>Rhabditina</taxon>
        <taxon>Rhabditomorpha</taxon>
        <taxon>Rhabditoidea</taxon>
        <taxon>Rhabditidae</taxon>
        <taxon>Peloderinae</taxon>
        <taxon>Caenorhabditis</taxon>
    </lineage>
</organism>
<keyword evidence="2" id="KW-1133">Transmembrane helix</keyword>
<evidence type="ECO:0000256" key="1">
    <source>
        <dbReference type="SAM" id="MobiDB-lite"/>
    </source>
</evidence>
<evidence type="ECO:0000256" key="2">
    <source>
        <dbReference type="SAM" id="Phobius"/>
    </source>
</evidence>
<reference evidence="4" key="1">
    <citation type="submission" date="2017-10" db="EMBL/GenBank/DDBJ databases">
        <title>Rapid genome shrinkage in a self-fertile nematode reveals novel sperm competition proteins.</title>
        <authorList>
            <person name="Yin D."/>
            <person name="Schwarz E.M."/>
            <person name="Thomas C.G."/>
            <person name="Felde R.L."/>
            <person name="Korf I.F."/>
            <person name="Cutter A.D."/>
            <person name="Schartner C.M."/>
            <person name="Ralston E.J."/>
            <person name="Meyer B.J."/>
            <person name="Haag E.S."/>
        </authorList>
    </citation>
    <scope>NUCLEOTIDE SEQUENCE [LARGE SCALE GENOMIC DNA]</scope>
    <source>
        <strain evidence="4">JU1422</strain>
    </source>
</reference>
<keyword evidence="2" id="KW-0472">Membrane</keyword>
<gene>
    <name evidence="3" type="primary">Cni-F32H2.12</name>
    <name evidence="3" type="synonym">Cnig_chr_I.g2158</name>
    <name evidence="3" type="ORF">B9Z55_002158</name>
</gene>
<dbReference type="EMBL" id="PDUG01000001">
    <property type="protein sequence ID" value="PIC51788.1"/>
    <property type="molecule type" value="Genomic_DNA"/>
</dbReference>
<evidence type="ECO:0000313" key="4">
    <source>
        <dbReference type="Proteomes" id="UP000230233"/>
    </source>
</evidence>
<accession>A0A2G5VJ44</accession>
<dbReference type="Proteomes" id="UP000230233">
    <property type="component" value="Chromosome I"/>
</dbReference>
<keyword evidence="2" id="KW-0812">Transmembrane</keyword>
<feature type="region of interest" description="Disordered" evidence="1">
    <location>
        <begin position="33"/>
        <end position="55"/>
    </location>
</feature>
<proteinExistence type="predicted"/>
<dbReference type="AlphaFoldDB" id="A0A2G5VJ44"/>
<sequence length="281" mass="32487">MKKDVFKIFRMAEVNSNQVVTSSNEVEKIEKVKKTKEKDDVKNNKNGKKAEEKHSEKSSKLNTKWWKILWNRSYIPVFILIFICFLFNTAYINRDKYDGKRIYQENFFNLTFFKNNKQNAPCGLITAEFGFHRNRSCSGNYRFHRRYKFGCNLTECGDPSEISCSSNDTGWISKEILTTGCSSSTIQHFCCRSETRLCTWQGTWSSLKLFQDVDCSFEPDNGCGKLICNNGVHSIFQDSMGSCRVVVINGKRGIASCGLIDFNDNSDTWYKKIDEYSIFDP</sequence>
<evidence type="ECO:0000313" key="3">
    <source>
        <dbReference type="EMBL" id="PIC51788.1"/>
    </source>
</evidence>
<name>A0A2G5VJ44_9PELO</name>
<keyword evidence="4" id="KW-1185">Reference proteome</keyword>